<dbReference type="PANTHER" id="PTHR24050">
    <property type="entry name" value="PA14 DOMAIN-CONTAINING PROTEIN"/>
    <property type="match status" value="1"/>
</dbReference>
<dbReference type="FunFam" id="2.10.25.10:FF:000005">
    <property type="entry name" value="Fibrillin 2"/>
    <property type="match status" value="1"/>
</dbReference>
<dbReference type="PIRSF" id="PIRSF036313">
    <property type="entry name" value="Fibulin-1"/>
    <property type="match status" value="1"/>
</dbReference>
<dbReference type="SUPFAM" id="SSF57196">
    <property type="entry name" value="EGF/Laminin"/>
    <property type="match status" value="3"/>
</dbReference>
<dbReference type="InterPro" id="IPR000742">
    <property type="entry name" value="EGF"/>
</dbReference>
<dbReference type="Gene3D" id="2.10.25.10">
    <property type="entry name" value="Laminin"/>
    <property type="match status" value="10"/>
</dbReference>
<dbReference type="InterPro" id="IPR055088">
    <property type="entry name" value="Fibulin_C"/>
</dbReference>
<dbReference type="Pfam" id="PF22914">
    <property type="entry name" value="Fibulin_C"/>
    <property type="match status" value="1"/>
</dbReference>
<comment type="caution">
    <text evidence="12">Lacks conserved residue(s) required for the propagation of feature annotation.</text>
</comment>
<dbReference type="FunFam" id="2.10.25.10:FF:000038">
    <property type="entry name" value="Fibrillin 2"/>
    <property type="match status" value="1"/>
</dbReference>
<dbReference type="InterPro" id="IPR026823">
    <property type="entry name" value="cEGF"/>
</dbReference>
<dbReference type="GO" id="GO:0030198">
    <property type="term" value="P:extracellular matrix organization"/>
    <property type="evidence" value="ECO:0007669"/>
    <property type="project" value="InterPro"/>
</dbReference>
<comment type="subcellular location">
    <subcellularLocation>
        <location evidence="1">Secreted</location>
        <location evidence="1">Extracellular space</location>
        <location evidence="1">Extracellular matrix</location>
    </subcellularLocation>
</comment>
<dbReference type="PANTHER" id="PTHR24050:SF27">
    <property type="entry name" value="FIBRILLIN-1"/>
    <property type="match status" value="1"/>
</dbReference>
<keyword evidence="16" id="KW-1185">Reference proteome</keyword>
<comment type="caution">
    <text evidence="15">The sequence shown here is derived from an EMBL/GenBank/DDBJ whole genome shotgun (WGS) entry which is preliminary data.</text>
</comment>
<keyword evidence="11" id="KW-0325">Glycoprotein</keyword>
<dbReference type="SMART" id="SM00181">
    <property type="entry name" value="EGF"/>
    <property type="match status" value="8"/>
</dbReference>
<gene>
    <name evidence="15" type="ORF">CBOVIS_LOCUS7899</name>
</gene>
<dbReference type="PROSITE" id="PS01177">
    <property type="entry name" value="ANAPHYLATOXIN_1"/>
    <property type="match status" value="1"/>
</dbReference>
<evidence type="ECO:0000256" key="9">
    <source>
        <dbReference type="ARBA" id="ARBA00022837"/>
    </source>
</evidence>
<dbReference type="OrthoDB" id="10060424at2759"/>
<dbReference type="InterPro" id="IPR049883">
    <property type="entry name" value="NOTCH1_EGF-like"/>
</dbReference>
<evidence type="ECO:0000256" key="5">
    <source>
        <dbReference type="ARBA" id="ARBA00022530"/>
    </source>
</evidence>
<dbReference type="InterPro" id="IPR017048">
    <property type="entry name" value="Fibulin-1"/>
</dbReference>
<reference evidence="15 16" key="1">
    <citation type="submission" date="2020-04" db="EMBL/GenBank/DDBJ databases">
        <authorList>
            <person name="Laetsch R D."/>
            <person name="Stevens L."/>
            <person name="Kumar S."/>
            <person name="Blaxter L. M."/>
        </authorList>
    </citation>
    <scope>NUCLEOTIDE SEQUENCE [LARGE SCALE GENOMIC DNA]</scope>
</reference>
<evidence type="ECO:0000259" key="14">
    <source>
        <dbReference type="PROSITE" id="PS50026"/>
    </source>
</evidence>
<evidence type="ECO:0000256" key="6">
    <source>
        <dbReference type="ARBA" id="ARBA00022536"/>
    </source>
</evidence>
<dbReference type="FunFam" id="2.10.25.10:FF:000002">
    <property type="entry name" value="Latent-transforming growth factor beta-binding protein 3"/>
    <property type="match status" value="1"/>
</dbReference>
<protein>
    <recommendedName>
        <fullName evidence="3">Fibulin-1</fullName>
    </recommendedName>
</protein>
<evidence type="ECO:0000256" key="2">
    <source>
        <dbReference type="ARBA" id="ARBA00006127"/>
    </source>
</evidence>
<dbReference type="PROSITE" id="PS00010">
    <property type="entry name" value="ASX_HYDROXYL"/>
    <property type="match status" value="3"/>
</dbReference>
<dbReference type="FunFam" id="2.10.25.10:FF:000078">
    <property type="entry name" value="Fibulin-1"/>
    <property type="match status" value="1"/>
</dbReference>
<dbReference type="SMART" id="SM00179">
    <property type="entry name" value="EGF_CA"/>
    <property type="match status" value="9"/>
</dbReference>
<evidence type="ECO:0000256" key="7">
    <source>
        <dbReference type="ARBA" id="ARBA00022729"/>
    </source>
</evidence>
<dbReference type="GO" id="GO:0005576">
    <property type="term" value="C:extracellular region"/>
    <property type="evidence" value="ECO:0007669"/>
    <property type="project" value="InterPro"/>
</dbReference>
<keyword evidence="10 12" id="KW-1015">Disulfide bond</keyword>
<dbReference type="InterPro" id="IPR001881">
    <property type="entry name" value="EGF-like_Ca-bd_dom"/>
</dbReference>
<keyword evidence="9" id="KW-0106">Calcium</keyword>
<keyword evidence="5" id="KW-0272">Extracellular matrix</keyword>
<evidence type="ECO:0000256" key="3">
    <source>
        <dbReference type="ARBA" id="ARBA00021554"/>
    </source>
</evidence>
<evidence type="ECO:0000256" key="13">
    <source>
        <dbReference type="SAM" id="MobiDB-lite"/>
    </source>
</evidence>
<dbReference type="InterPro" id="IPR000020">
    <property type="entry name" value="Anaphylatoxin/fibulin"/>
</dbReference>
<dbReference type="EMBL" id="CADEPM010000005">
    <property type="protein sequence ID" value="CAB3405737.1"/>
    <property type="molecule type" value="Genomic_DNA"/>
</dbReference>
<evidence type="ECO:0000313" key="16">
    <source>
        <dbReference type="Proteomes" id="UP000494206"/>
    </source>
</evidence>
<accession>A0A8S1EYW5</accession>
<evidence type="ECO:0000256" key="4">
    <source>
        <dbReference type="ARBA" id="ARBA00022525"/>
    </source>
</evidence>
<evidence type="ECO:0000256" key="11">
    <source>
        <dbReference type="ARBA" id="ARBA00023180"/>
    </source>
</evidence>
<dbReference type="AlphaFoldDB" id="A0A8S1EYW5"/>
<evidence type="ECO:0000256" key="10">
    <source>
        <dbReference type="ARBA" id="ARBA00023157"/>
    </source>
</evidence>
<dbReference type="FunFam" id="2.10.25.10:FF:000859">
    <property type="entry name" value="Fibulin-1"/>
    <property type="match status" value="1"/>
</dbReference>
<comment type="similarity">
    <text evidence="2">Belongs to the fibulin family.</text>
</comment>
<dbReference type="InterPro" id="IPR000152">
    <property type="entry name" value="EGF-type_Asp/Asn_hydroxyl_site"/>
</dbReference>
<feature type="domain" description="EGF-like" evidence="14">
    <location>
        <begin position="518"/>
        <end position="561"/>
    </location>
</feature>
<dbReference type="CDD" id="cd00054">
    <property type="entry name" value="EGF_CA"/>
    <property type="match status" value="3"/>
</dbReference>
<proteinExistence type="inferred from homology"/>
<evidence type="ECO:0000313" key="15">
    <source>
        <dbReference type="EMBL" id="CAB3405737.1"/>
    </source>
</evidence>
<feature type="domain" description="EGF-like" evidence="14">
    <location>
        <begin position="478"/>
        <end position="517"/>
    </location>
</feature>
<name>A0A8S1EYW5_9PELO</name>
<dbReference type="GO" id="GO:0016504">
    <property type="term" value="F:peptidase activator activity"/>
    <property type="evidence" value="ECO:0007669"/>
    <property type="project" value="InterPro"/>
</dbReference>
<dbReference type="Proteomes" id="UP000494206">
    <property type="component" value="Unassembled WGS sequence"/>
</dbReference>
<dbReference type="Pfam" id="PF07645">
    <property type="entry name" value="EGF_CA"/>
    <property type="match status" value="7"/>
</dbReference>
<keyword evidence="7" id="KW-0732">Signal</keyword>
<dbReference type="GO" id="GO:0005509">
    <property type="term" value="F:calcium ion binding"/>
    <property type="evidence" value="ECO:0007669"/>
    <property type="project" value="InterPro"/>
</dbReference>
<keyword evidence="4" id="KW-0964">Secreted</keyword>
<feature type="disulfide bond" evidence="12">
    <location>
        <begin position="482"/>
        <end position="492"/>
    </location>
</feature>
<evidence type="ECO:0000256" key="8">
    <source>
        <dbReference type="ARBA" id="ARBA00022737"/>
    </source>
</evidence>
<dbReference type="InterPro" id="IPR052235">
    <property type="entry name" value="Nephronectin_domain"/>
</dbReference>
<dbReference type="PROSITE" id="PS01186">
    <property type="entry name" value="EGF_2"/>
    <property type="match status" value="5"/>
</dbReference>
<sequence length="914" mass="99696">MLMGECCDPSSTDDVDGIPWILYIFQLSSDMRLKLLVVLFLTSLSSGALGNELTRCCAGGTRHFKNSNTCSSIKSVGSSMTCQRTASICCLRSLLDAACDEGTTVAKSEESCPSNINLLGGGLKKECCDCCLLAKDIVSRNEPCIAPSGFSAGCLRSFNKCCNGDIEITQGADVITGRPLMDPAVMHLGDRCTASSCEHLCHDRGGDKVECSCRAGYDLAPDGSSCNDRNECLSPISPCASFEECVNTIGGYLCQRRITRLIPSGLPTSHRHRNNRVGNSTRRMRDDPYSKNQFEDTYREAQGATGIGCPYGWLYQHGQCVDIDECAMLMDDCLESQRCLNTPGSFKCIRTLSCGTGYAMDSDTEQCIDVDECNLGSHDCGALYQCKNTQGSYRCVPKKCGDGELQNPQTGECTSINCPNGYYPKHGMCLDIDECESGDRCGAGEECVNTPGSFRCQQKGNLCTHGYEVNEATGFCEDVDECLTDVCHGKECINLPGTYKCKCGPGYDFNDHKKTCEDIDECSKFAGHVCDLSAECINTIGSFECKCKEGFQLASDGRRCEDVNECTTGIAKCEQKCVNIPGSYQCICDRGFALGPDGIKCEDIDECSVWAGSGSDLCMGGCINTKGSYLCQCPPGYKIQSDGRTCLDVDECSLGECGGSDKVCVNTLGSFKCHSIECPTNYVHDSANKNRCNRLPSACGLPEECSKVPLFITWQFISLARAVPISSHRPSITLFKVSAPNQPDTDVQFELHMKSATVERHGVLPAVRANFLLQKGNKRNSAVVTLRDSLDDGYSCIKVCGKEDGECIGNHTKEILYQFRAVPSLKSILHPVEISRIVTHMHVPFSVDYNLDARSRRHFTIQQDRNIGVVQLIRPIRGPTIETIRVNIHTKSRTGVILAFNEAIIEVTVSKYAF</sequence>
<feature type="region of interest" description="Disordered" evidence="13">
    <location>
        <begin position="265"/>
        <end position="289"/>
    </location>
</feature>
<dbReference type="Pfam" id="PF12662">
    <property type="entry name" value="cEGF"/>
    <property type="match status" value="1"/>
</dbReference>
<keyword evidence="8" id="KW-0677">Repeat</keyword>
<dbReference type="InterPro" id="IPR018097">
    <property type="entry name" value="EGF_Ca-bd_CS"/>
</dbReference>
<dbReference type="InterPro" id="IPR009030">
    <property type="entry name" value="Growth_fac_rcpt_cys_sf"/>
</dbReference>
<evidence type="ECO:0000256" key="1">
    <source>
        <dbReference type="ARBA" id="ARBA00004498"/>
    </source>
</evidence>
<dbReference type="SUPFAM" id="SSF57184">
    <property type="entry name" value="Growth factor receptor domain"/>
    <property type="match status" value="2"/>
</dbReference>
<dbReference type="PROSITE" id="PS50026">
    <property type="entry name" value="EGF_3"/>
    <property type="match status" value="2"/>
</dbReference>
<keyword evidence="6 12" id="KW-0245">EGF-like domain</keyword>
<dbReference type="PROSITE" id="PS01187">
    <property type="entry name" value="EGF_CA"/>
    <property type="match status" value="2"/>
</dbReference>
<organism evidence="15 16">
    <name type="scientific">Caenorhabditis bovis</name>
    <dbReference type="NCBI Taxonomy" id="2654633"/>
    <lineage>
        <taxon>Eukaryota</taxon>
        <taxon>Metazoa</taxon>
        <taxon>Ecdysozoa</taxon>
        <taxon>Nematoda</taxon>
        <taxon>Chromadorea</taxon>
        <taxon>Rhabditida</taxon>
        <taxon>Rhabditina</taxon>
        <taxon>Rhabditomorpha</taxon>
        <taxon>Rhabditoidea</taxon>
        <taxon>Rhabditidae</taxon>
        <taxon>Peloderinae</taxon>
        <taxon>Caenorhabditis</taxon>
    </lineage>
</organism>
<evidence type="ECO:0000256" key="12">
    <source>
        <dbReference type="PROSITE-ProRule" id="PRU00076"/>
    </source>
</evidence>